<dbReference type="AlphaFoldDB" id="A0A1H5WXV1"/>
<comment type="similarity">
    <text evidence="1">Belongs to the peptidase S9A family.</text>
</comment>
<dbReference type="InterPro" id="IPR001375">
    <property type="entry name" value="Peptidase_S9_cat"/>
</dbReference>
<dbReference type="SUPFAM" id="SSF50993">
    <property type="entry name" value="Peptidase/esterase 'gauge' domain"/>
    <property type="match status" value="1"/>
</dbReference>
<sequence length="710" mass="79765">MQPTMLERTVTAESLQPPVAEREPKAIPIHDTELHDDYAWLRDKGSPRVTAYLEAENAHTASVMAPTKPLQQRLYDEMLSHIKEDDVSYPYRDGAWEYITRTEKGKQYARFSRYPAGKPEEEAIILDVNQLAEGQPFMAIGGLAMSPDGKLLAYSTDNTGFRQYTLAIKNLETGATLADTAHRVGSIVWANDSKTLLYSTEDEQTKRQDRVFRHVVGSPQSDDAEIFHEEDERFNVGLGRTRDRKYLLLDASSHTTSEAWFLDAAQPEGFFTLFAERVDDEEYAVDHREGFFYIQTNRGADRFKLVRTPVNATSRDNWQEILPEQPDAPLEDFDLFAGFMVTTYRERGLPVLRVFDLDAAGLPIQPRDISFPDPAYEADGDVNRDFNTTVYRYAYQSPVRPGSIFEYNVATGESTLLKQQEVPGGFDASNYRAERLWFSAHDGTEVPVTLMYRISGEGLPAFERNGSRPLYVYGYGSYGYALPLGFSVARLSLLDRGLVVAYAHIRGGGELGDPWHDAGKMMVKRNTFTDFIETVEHLTSEGYGDPKRVAIEGGSAGGLLMGAVLNMKPEIFRVVLSHVPFVDVINTMLDASLPLTVAEYEEWGNPYEPEAFAYMRSYSPYDNLESLAGKPLPAILVKTSLNDSQVMYWEPAKYVAKLRTLKTDAAPLLLEINMDAGHGGASGRYDYLKEIAFDHAFLLTELRVAETISD</sequence>
<dbReference type="Pfam" id="PF00326">
    <property type="entry name" value="Peptidase_S9"/>
    <property type="match status" value="1"/>
</dbReference>
<keyword evidence="2" id="KW-0645">Protease</keyword>
<evidence type="ECO:0000256" key="2">
    <source>
        <dbReference type="ARBA" id="ARBA00022670"/>
    </source>
</evidence>
<evidence type="ECO:0000259" key="7">
    <source>
        <dbReference type="Pfam" id="PF02897"/>
    </source>
</evidence>
<evidence type="ECO:0000256" key="1">
    <source>
        <dbReference type="ARBA" id="ARBA00005228"/>
    </source>
</evidence>
<keyword evidence="4" id="KW-0720">Serine protease</keyword>
<protein>
    <submittedName>
        <fullName evidence="8">Oligopeptidase B</fullName>
    </submittedName>
</protein>
<feature type="domain" description="Peptidase S9 prolyl oligopeptidase catalytic" evidence="6">
    <location>
        <begin position="486"/>
        <end position="702"/>
    </location>
</feature>
<accession>A0A1H5WXV1</accession>
<dbReference type="InterPro" id="IPR002470">
    <property type="entry name" value="Peptidase_S9A"/>
</dbReference>
<feature type="domain" description="Peptidase S9A N-terminal" evidence="7">
    <location>
        <begin position="18"/>
        <end position="420"/>
    </location>
</feature>
<evidence type="ECO:0000256" key="5">
    <source>
        <dbReference type="SAM" id="MobiDB-lite"/>
    </source>
</evidence>
<name>A0A1H5WXV1_9BACT</name>
<feature type="region of interest" description="Disordered" evidence="5">
    <location>
        <begin position="1"/>
        <end position="23"/>
    </location>
</feature>
<dbReference type="Gene3D" id="2.130.10.120">
    <property type="entry name" value="Prolyl oligopeptidase, N-terminal domain"/>
    <property type="match status" value="1"/>
</dbReference>
<dbReference type="InterPro" id="IPR029058">
    <property type="entry name" value="AB_hydrolase_fold"/>
</dbReference>
<dbReference type="EMBL" id="FNVA01000002">
    <property type="protein sequence ID" value="SEG04469.1"/>
    <property type="molecule type" value="Genomic_DNA"/>
</dbReference>
<dbReference type="PRINTS" id="PR00862">
    <property type="entry name" value="PROLIGOPTASE"/>
</dbReference>
<proteinExistence type="inferred from homology"/>
<dbReference type="Gene3D" id="3.40.50.1820">
    <property type="entry name" value="alpha/beta hydrolase"/>
    <property type="match status" value="1"/>
</dbReference>
<evidence type="ECO:0000313" key="8">
    <source>
        <dbReference type="EMBL" id="SEG04469.1"/>
    </source>
</evidence>
<dbReference type="Pfam" id="PF02897">
    <property type="entry name" value="Peptidase_S9_N"/>
    <property type="match status" value="1"/>
</dbReference>
<dbReference type="SUPFAM" id="SSF53474">
    <property type="entry name" value="alpha/beta-Hydrolases"/>
    <property type="match status" value="1"/>
</dbReference>
<evidence type="ECO:0000256" key="4">
    <source>
        <dbReference type="ARBA" id="ARBA00022825"/>
    </source>
</evidence>
<dbReference type="GO" id="GO:0004252">
    <property type="term" value="F:serine-type endopeptidase activity"/>
    <property type="evidence" value="ECO:0007669"/>
    <property type="project" value="InterPro"/>
</dbReference>
<dbReference type="InterPro" id="IPR051543">
    <property type="entry name" value="Serine_Peptidase_S9A"/>
</dbReference>
<gene>
    <name evidence="8" type="ORF">SAMN05421819_1797</name>
</gene>
<reference evidence="8 9" key="1">
    <citation type="submission" date="2016-10" db="EMBL/GenBank/DDBJ databases">
        <authorList>
            <person name="de Groot N.N."/>
        </authorList>
    </citation>
    <scope>NUCLEOTIDE SEQUENCE [LARGE SCALE GENOMIC DNA]</scope>
    <source>
        <strain evidence="8 9">DSM 22489</strain>
    </source>
</reference>
<dbReference type="Proteomes" id="UP000236728">
    <property type="component" value="Unassembled WGS sequence"/>
</dbReference>
<dbReference type="InterPro" id="IPR023302">
    <property type="entry name" value="Pept_S9A_N"/>
</dbReference>
<organism evidence="8 9">
    <name type="scientific">Bryocella elongata</name>
    <dbReference type="NCBI Taxonomy" id="863522"/>
    <lineage>
        <taxon>Bacteria</taxon>
        <taxon>Pseudomonadati</taxon>
        <taxon>Acidobacteriota</taxon>
        <taxon>Terriglobia</taxon>
        <taxon>Terriglobales</taxon>
        <taxon>Acidobacteriaceae</taxon>
        <taxon>Bryocella</taxon>
    </lineage>
</organism>
<dbReference type="PANTHER" id="PTHR11757:SF19">
    <property type="entry name" value="PROLYL ENDOPEPTIDASE-LIKE"/>
    <property type="match status" value="1"/>
</dbReference>
<dbReference type="RefSeq" id="WP_235011468.1">
    <property type="nucleotide sequence ID" value="NZ_FNVA01000002.1"/>
</dbReference>
<dbReference type="PANTHER" id="PTHR11757">
    <property type="entry name" value="PROTEASE FAMILY S9A OLIGOPEPTIDASE"/>
    <property type="match status" value="1"/>
</dbReference>
<evidence type="ECO:0000259" key="6">
    <source>
        <dbReference type="Pfam" id="PF00326"/>
    </source>
</evidence>
<dbReference type="GO" id="GO:0006508">
    <property type="term" value="P:proteolysis"/>
    <property type="evidence" value="ECO:0007669"/>
    <property type="project" value="UniProtKB-KW"/>
</dbReference>
<keyword evidence="9" id="KW-1185">Reference proteome</keyword>
<evidence type="ECO:0000313" key="9">
    <source>
        <dbReference type="Proteomes" id="UP000236728"/>
    </source>
</evidence>
<evidence type="ECO:0000256" key="3">
    <source>
        <dbReference type="ARBA" id="ARBA00022801"/>
    </source>
</evidence>
<keyword evidence="3" id="KW-0378">Hydrolase</keyword>